<dbReference type="InterPro" id="IPR036300">
    <property type="entry name" value="MIR_dom_sf"/>
</dbReference>
<keyword evidence="1" id="KW-0677">Repeat</keyword>
<proteinExistence type="predicted"/>
<dbReference type="SUPFAM" id="SSF82109">
    <property type="entry name" value="MIR domain"/>
    <property type="match status" value="1"/>
</dbReference>
<dbReference type="Proteomes" id="UP000242414">
    <property type="component" value="Unassembled WGS sequence"/>
</dbReference>
<dbReference type="PANTHER" id="PTHR10050">
    <property type="entry name" value="DOLICHYL-PHOSPHATE-MANNOSE--PROTEIN MANNOSYLTRANSFERASE"/>
    <property type="match status" value="1"/>
</dbReference>
<dbReference type="EMBL" id="KV921956">
    <property type="protein sequence ID" value="ORE04975.1"/>
    <property type="molecule type" value="Genomic_DNA"/>
</dbReference>
<keyword evidence="2" id="KW-0472">Membrane</keyword>
<dbReference type="Gene3D" id="2.80.10.50">
    <property type="match status" value="1"/>
</dbReference>
<evidence type="ECO:0000256" key="1">
    <source>
        <dbReference type="ARBA" id="ARBA00022737"/>
    </source>
</evidence>
<keyword evidence="2" id="KW-0812">Transmembrane</keyword>
<feature type="domain" description="MIR" evidence="3">
    <location>
        <begin position="23"/>
        <end position="81"/>
    </location>
</feature>
<reference evidence="4" key="1">
    <citation type="journal article" date="2016" name="Proc. Natl. Acad. Sci. U.S.A.">
        <title>Lipid metabolic changes in an early divergent fungus govern the establishment of a mutualistic symbiosis with endobacteria.</title>
        <authorList>
            <person name="Lastovetsky O.A."/>
            <person name="Gaspar M.L."/>
            <person name="Mondo S.J."/>
            <person name="LaButti K.M."/>
            <person name="Sandor L."/>
            <person name="Grigoriev I.V."/>
            <person name="Henry S.A."/>
            <person name="Pawlowska T.E."/>
        </authorList>
    </citation>
    <scope>NUCLEOTIDE SEQUENCE [LARGE SCALE GENOMIC DNA]</scope>
    <source>
        <strain evidence="4">ATCC 52814</strain>
    </source>
</reference>
<protein>
    <recommendedName>
        <fullName evidence="3">MIR domain-containing protein</fullName>
    </recommendedName>
</protein>
<dbReference type="Pfam" id="PF02815">
    <property type="entry name" value="MIR"/>
    <property type="match status" value="1"/>
</dbReference>
<organism evidence="4">
    <name type="scientific">Rhizopus microsporus var. microsporus</name>
    <dbReference type="NCBI Taxonomy" id="86635"/>
    <lineage>
        <taxon>Eukaryota</taxon>
        <taxon>Fungi</taxon>
        <taxon>Fungi incertae sedis</taxon>
        <taxon>Mucoromycota</taxon>
        <taxon>Mucoromycotina</taxon>
        <taxon>Mucoromycetes</taxon>
        <taxon>Mucorales</taxon>
        <taxon>Mucorineae</taxon>
        <taxon>Rhizopodaceae</taxon>
        <taxon>Rhizopus</taxon>
    </lineage>
</organism>
<accession>A0A1X0QYZ7</accession>
<dbReference type="InterPro" id="IPR027005">
    <property type="entry name" value="PMT-like"/>
</dbReference>
<dbReference type="OrthoDB" id="292747at2759"/>
<dbReference type="VEuPathDB" id="FungiDB:BCV72DRAFT_250883"/>
<name>A0A1X0QYZ7_RHIZD</name>
<dbReference type="AlphaFoldDB" id="A0A1X0QYZ7"/>
<evidence type="ECO:0000313" key="4">
    <source>
        <dbReference type="EMBL" id="ORE04975.1"/>
    </source>
</evidence>
<dbReference type="InterPro" id="IPR016093">
    <property type="entry name" value="MIR_motif"/>
</dbReference>
<feature type="transmembrane region" description="Helical" evidence="2">
    <location>
        <begin position="203"/>
        <end position="219"/>
    </location>
</feature>
<evidence type="ECO:0000256" key="2">
    <source>
        <dbReference type="SAM" id="Phobius"/>
    </source>
</evidence>
<dbReference type="SMART" id="SM00472">
    <property type="entry name" value="MIR"/>
    <property type="match status" value="2"/>
</dbReference>
<dbReference type="GO" id="GO:0004169">
    <property type="term" value="F:dolichyl-phosphate-mannose-protein mannosyltransferase activity"/>
    <property type="evidence" value="ECO:0007669"/>
    <property type="project" value="TreeGrafter"/>
</dbReference>
<evidence type="ECO:0000259" key="3">
    <source>
        <dbReference type="PROSITE" id="PS50919"/>
    </source>
</evidence>
<sequence>MMGLQADTFIHIKISLQVEANPLELVHNGDQIRLEHFASTRKLHSHDYRPQITSKREHQEVTAYGDKLINDVYDYWTLIVLDDDNRHSRDMNITWQTLNQRFRLLHIRGCALISHGAYYEGEGHNHQEVTCMASAGLHYPFVVYNRLEQGIGLQDGLLNPKLENAGTPMKWFLKRTSSKLWYKLSGFSVHLVLNAAVQKFITSAIIGYMGFLCLIKFLAKRQIKLPAQLSWLSIAGTTYT</sequence>
<dbReference type="PROSITE" id="PS50919">
    <property type="entry name" value="MIR"/>
    <property type="match status" value="1"/>
</dbReference>
<gene>
    <name evidence="4" type="ORF">BCV72DRAFT_250883</name>
</gene>
<dbReference type="PANTHER" id="PTHR10050:SF46">
    <property type="entry name" value="PROTEIN O-MANNOSYL-TRANSFERASE 2"/>
    <property type="match status" value="1"/>
</dbReference>
<keyword evidence="2" id="KW-1133">Transmembrane helix</keyword>